<evidence type="ECO:0000256" key="1">
    <source>
        <dbReference type="SAM" id="MobiDB-lite"/>
    </source>
</evidence>
<proteinExistence type="predicted"/>
<dbReference type="OrthoDB" id="2565301at2759"/>
<protein>
    <submittedName>
        <fullName evidence="2">Uncharacterized protein</fullName>
    </submittedName>
</protein>
<organism evidence="2 3">
    <name type="scientific">Kwoniella mangroviensis CBS 10435</name>
    <dbReference type="NCBI Taxonomy" id="1331196"/>
    <lineage>
        <taxon>Eukaryota</taxon>
        <taxon>Fungi</taxon>
        <taxon>Dikarya</taxon>
        <taxon>Basidiomycota</taxon>
        <taxon>Agaricomycotina</taxon>
        <taxon>Tremellomycetes</taxon>
        <taxon>Tremellales</taxon>
        <taxon>Cryptococcaceae</taxon>
        <taxon>Kwoniella</taxon>
    </lineage>
</organism>
<feature type="compositionally biased region" description="Basic and acidic residues" evidence="1">
    <location>
        <begin position="255"/>
        <end position="267"/>
    </location>
</feature>
<dbReference type="AlphaFoldDB" id="A0A1B9IR86"/>
<dbReference type="Proteomes" id="UP000092583">
    <property type="component" value="Unassembled WGS sequence"/>
</dbReference>
<reference evidence="2 3" key="1">
    <citation type="submission" date="2013-07" db="EMBL/GenBank/DDBJ databases">
        <title>The Genome Sequence of Kwoniella mangroviensis CBS10435.</title>
        <authorList>
            <consortium name="The Broad Institute Genome Sequencing Platform"/>
            <person name="Cuomo C."/>
            <person name="Litvintseva A."/>
            <person name="Chen Y."/>
            <person name="Heitman J."/>
            <person name="Sun S."/>
            <person name="Springer D."/>
            <person name="Dromer F."/>
            <person name="Young S.K."/>
            <person name="Zeng Q."/>
            <person name="Gargeya S."/>
            <person name="Fitzgerald M."/>
            <person name="Abouelleil A."/>
            <person name="Alvarado L."/>
            <person name="Berlin A.M."/>
            <person name="Chapman S.B."/>
            <person name="Dewar J."/>
            <person name="Goldberg J."/>
            <person name="Griggs A."/>
            <person name="Gujja S."/>
            <person name="Hansen M."/>
            <person name="Howarth C."/>
            <person name="Imamovic A."/>
            <person name="Larimer J."/>
            <person name="McCowan C."/>
            <person name="Murphy C."/>
            <person name="Pearson M."/>
            <person name="Priest M."/>
            <person name="Roberts A."/>
            <person name="Saif S."/>
            <person name="Shea T."/>
            <person name="Sykes S."/>
            <person name="Wortman J."/>
            <person name="Nusbaum C."/>
            <person name="Birren B."/>
        </authorList>
    </citation>
    <scope>NUCLEOTIDE SEQUENCE [LARGE SCALE GENOMIC DNA]</scope>
    <source>
        <strain evidence="2 3">CBS 10435</strain>
    </source>
</reference>
<sequence>MFTVTPSSSSLSPEGPTPQENQHDHGLVSASTANTPNQIFNKPSSSTVANAINPGVKIDDVNPVESLKELLKCILTIIQGYSDFSHSSNLYLSSLDHYRLRTEKLLGFARRLENVPSPVVILDDANDGDCDDHQDPEIDTPSRQDLMREIYKLEEEWWNSEVVASWYGPRPRPRYTSRRLSSSHKGIQDLQVLSIAQPTTNIQQNSMSSPPPTTVNVSPSPKKSKTGMTLIDQQRARRHRISPRDLTALTEEERESPHEDDLSETRTKTITRRNAATQAQVSILTDVGWLRRDSSYVGLHDE</sequence>
<gene>
    <name evidence="2" type="ORF">L486_04092</name>
</gene>
<evidence type="ECO:0000313" key="3">
    <source>
        <dbReference type="Proteomes" id="UP000092583"/>
    </source>
</evidence>
<feature type="compositionally biased region" description="Polar residues" evidence="1">
    <location>
        <begin position="29"/>
        <end position="46"/>
    </location>
</feature>
<keyword evidence="3" id="KW-1185">Reference proteome</keyword>
<name>A0A1B9IR86_9TREE</name>
<feature type="region of interest" description="Disordered" evidence="1">
    <location>
        <begin position="1"/>
        <end position="46"/>
    </location>
</feature>
<dbReference type="EMBL" id="KI669462">
    <property type="protein sequence ID" value="OCF58063.1"/>
    <property type="molecule type" value="Genomic_DNA"/>
</dbReference>
<reference evidence="3" key="2">
    <citation type="submission" date="2013-12" db="EMBL/GenBank/DDBJ databases">
        <title>Evolution of pathogenesis and genome organization in the Tremellales.</title>
        <authorList>
            <person name="Cuomo C."/>
            <person name="Litvintseva A."/>
            <person name="Heitman J."/>
            <person name="Chen Y."/>
            <person name="Sun S."/>
            <person name="Springer D."/>
            <person name="Dromer F."/>
            <person name="Young S."/>
            <person name="Zeng Q."/>
            <person name="Chapman S."/>
            <person name="Gujja S."/>
            <person name="Saif S."/>
            <person name="Birren B."/>
        </authorList>
    </citation>
    <scope>NUCLEOTIDE SEQUENCE [LARGE SCALE GENOMIC DNA]</scope>
    <source>
        <strain evidence="3">CBS 10435</strain>
    </source>
</reference>
<accession>A0A1B9IR86</accession>
<feature type="compositionally biased region" description="Polar residues" evidence="1">
    <location>
        <begin position="1"/>
        <end position="12"/>
    </location>
</feature>
<evidence type="ECO:0000313" key="2">
    <source>
        <dbReference type="EMBL" id="OCF58063.1"/>
    </source>
</evidence>
<feature type="region of interest" description="Disordered" evidence="1">
    <location>
        <begin position="201"/>
        <end position="273"/>
    </location>
</feature>